<protein>
    <submittedName>
        <fullName evidence="1">Uncharacterized protein</fullName>
    </submittedName>
</protein>
<accession>A0A1S7PUR4</accession>
<dbReference type="Proteomes" id="UP000191897">
    <property type="component" value="Unassembled WGS sequence"/>
</dbReference>
<name>A0A1S7PUR4_AGRTU</name>
<dbReference type="AlphaFoldDB" id="A0A1S7PUR4"/>
<dbReference type="EMBL" id="FBWC01000014">
    <property type="protein sequence ID" value="CUX26421.1"/>
    <property type="molecule type" value="Genomic_DNA"/>
</dbReference>
<proteinExistence type="predicted"/>
<evidence type="ECO:0000313" key="1">
    <source>
        <dbReference type="EMBL" id="CUX26421.1"/>
    </source>
</evidence>
<gene>
    <name evidence="1" type="ORF">AGR4C_Cc50002</name>
</gene>
<organism evidence="1 2">
    <name type="scientific">Agrobacterium tumefaciens str. Kerr 14</name>
    <dbReference type="NCBI Taxonomy" id="1183424"/>
    <lineage>
        <taxon>Bacteria</taxon>
        <taxon>Pseudomonadati</taxon>
        <taxon>Pseudomonadota</taxon>
        <taxon>Alphaproteobacteria</taxon>
        <taxon>Hyphomicrobiales</taxon>
        <taxon>Rhizobiaceae</taxon>
        <taxon>Rhizobium/Agrobacterium group</taxon>
        <taxon>Agrobacterium</taxon>
        <taxon>Agrobacterium tumefaciens complex</taxon>
    </lineage>
</organism>
<evidence type="ECO:0000313" key="2">
    <source>
        <dbReference type="Proteomes" id="UP000191897"/>
    </source>
</evidence>
<sequence>MARVAGFISNRFSGFPQLAGELSLKGNTLGLAGRHLLGLEKPGKYGLLLTSAGEVTIVPLPPRGGIFDFQARDNPQSLLTTV</sequence>
<reference evidence="1 2" key="1">
    <citation type="submission" date="2016-01" db="EMBL/GenBank/DDBJ databases">
        <authorList>
            <person name="Oliw E.H."/>
        </authorList>
    </citation>
    <scope>NUCLEOTIDE SEQUENCE [LARGE SCALE GENOMIC DNA]</scope>
    <source>
        <strain evidence="1 2">Kerr 14</strain>
    </source>
</reference>